<evidence type="ECO:0000256" key="4">
    <source>
        <dbReference type="SAM" id="SignalP"/>
    </source>
</evidence>
<dbReference type="SMART" id="SM00645">
    <property type="entry name" value="Pept_C1"/>
    <property type="match status" value="1"/>
</dbReference>
<evidence type="ECO:0000256" key="3">
    <source>
        <dbReference type="ARBA" id="ARBA00023157"/>
    </source>
</evidence>
<name>X6L7W8_RETFI</name>
<evidence type="ECO:0000259" key="5">
    <source>
        <dbReference type="SMART" id="SM00645"/>
    </source>
</evidence>
<evidence type="ECO:0000256" key="2">
    <source>
        <dbReference type="ARBA" id="ARBA00023145"/>
    </source>
</evidence>
<dbReference type="InterPro" id="IPR013128">
    <property type="entry name" value="Peptidase_C1A"/>
</dbReference>
<comment type="caution">
    <text evidence="7">The sequence shown here is derived from an EMBL/GenBank/DDBJ whole genome shotgun (WGS) entry which is preliminary data.</text>
</comment>
<organism evidence="7 8">
    <name type="scientific">Reticulomyxa filosa</name>
    <dbReference type="NCBI Taxonomy" id="46433"/>
    <lineage>
        <taxon>Eukaryota</taxon>
        <taxon>Sar</taxon>
        <taxon>Rhizaria</taxon>
        <taxon>Retaria</taxon>
        <taxon>Foraminifera</taxon>
        <taxon>Monothalamids</taxon>
        <taxon>Reticulomyxidae</taxon>
        <taxon>Reticulomyxa</taxon>
    </lineage>
</organism>
<dbReference type="OrthoDB" id="10253408at2759"/>
<evidence type="ECO:0000256" key="1">
    <source>
        <dbReference type="ARBA" id="ARBA00008455"/>
    </source>
</evidence>
<comment type="similarity">
    <text evidence="1">Belongs to the peptidase C1 family.</text>
</comment>
<dbReference type="SUPFAM" id="SSF54001">
    <property type="entry name" value="Cysteine proteinases"/>
    <property type="match status" value="1"/>
</dbReference>
<protein>
    <submittedName>
        <fullName evidence="7">Uncharacterized protein</fullName>
    </submittedName>
</protein>
<reference evidence="7 8" key="1">
    <citation type="journal article" date="2013" name="Curr. Biol.">
        <title>The Genome of the Foraminiferan Reticulomyxa filosa.</title>
        <authorList>
            <person name="Glockner G."/>
            <person name="Hulsmann N."/>
            <person name="Schleicher M."/>
            <person name="Noegel A.A."/>
            <person name="Eichinger L."/>
            <person name="Gallinger C."/>
            <person name="Pawlowski J."/>
            <person name="Sierra R."/>
            <person name="Euteneuer U."/>
            <person name="Pillet L."/>
            <person name="Moustafa A."/>
            <person name="Platzer M."/>
            <person name="Groth M."/>
            <person name="Szafranski K."/>
            <person name="Schliwa M."/>
        </authorList>
    </citation>
    <scope>NUCLEOTIDE SEQUENCE [LARGE SCALE GENOMIC DNA]</scope>
</reference>
<dbReference type="EMBL" id="ASPP01049366">
    <property type="protein sequence ID" value="ETN97540.1"/>
    <property type="molecule type" value="Genomic_DNA"/>
</dbReference>
<dbReference type="InterPro" id="IPR000169">
    <property type="entry name" value="Pept_cys_AS"/>
</dbReference>
<evidence type="ECO:0000259" key="6">
    <source>
        <dbReference type="SMART" id="SM00848"/>
    </source>
</evidence>
<dbReference type="FunFam" id="3.90.70.10:FF:000332">
    <property type="entry name" value="Cathepsin L1"/>
    <property type="match status" value="1"/>
</dbReference>
<dbReference type="InterPro" id="IPR000668">
    <property type="entry name" value="Peptidase_C1A_C"/>
</dbReference>
<evidence type="ECO:0000313" key="7">
    <source>
        <dbReference type="EMBL" id="ETN97540.1"/>
    </source>
</evidence>
<keyword evidence="3" id="KW-1015">Disulfide bond</keyword>
<dbReference type="InterPro" id="IPR025660">
    <property type="entry name" value="Pept_his_AS"/>
</dbReference>
<dbReference type="InterPro" id="IPR013201">
    <property type="entry name" value="Prot_inhib_I29"/>
</dbReference>
<dbReference type="GO" id="GO:0006508">
    <property type="term" value="P:proteolysis"/>
    <property type="evidence" value="ECO:0007669"/>
    <property type="project" value="InterPro"/>
</dbReference>
<dbReference type="PROSITE" id="PS00139">
    <property type="entry name" value="THIOL_PROTEASE_CYS"/>
    <property type="match status" value="1"/>
</dbReference>
<keyword evidence="8" id="KW-1185">Reference proteome</keyword>
<feature type="domain" description="Cathepsin propeptide inhibitor" evidence="6">
    <location>
        <begin position="47"/>
        <end position="104"/>
    </location>
</feature>
<accession>X6L7W8</accession>
<dbReference type="CDD" id="cd02248">
    <property type="entry name" value="Peptidase_C1A"/>
    <property type="match status" value="1"/>
</dbReference>
<dbReference type="AlphaFoldDB" id="X6L7W8"/>
<dbReference type="OMA" id="GTYNKGC"/>
<keyword evidence="2" id="KW-0865">Zymogen</keyword>
<feature type="chain" id="PRO_5018564712" evidence="4">
    <location>
        <begin position="18"/>
        <end position="318"/>
    </location>
</feature>
<dbReference type="SMART" id="SM00848">
    <property type="entry name" value="Inhibitor_I29"/>
    <property type="match status" value="1"/>
</dbReference>
<dbReference type="PRINTS" id="PR00705">
    <property type="entry name" value="PAPAIN"/>
</dbReference>
<keyword evidence="4" id="KW-0732">Signal</keyword>
<feature type="domain" description="Peptidase C1A papain C-terminal" evidence="5">
    <location>
        <begin position="139"/>
        <end position="318"/>
    </location>
</feature>
<dbReference type="PANTHER" id="PTHR12411">
    <property type="entry name" value="CYSTEINE PROTEASE FAMILY C1-RELATED"/>
    <property type="match status" value="1"/>
</dbReference>
<evidence type="ECO:0000313" key="8">
    <source>
        <dbReference type="Proteomes" id="UP000023152"/>
    </source>
</evidence>
<sequence length="318" mass="35249">MLKGVLAFVAVIGSVLGSQERYTYNGELWKREIDLVDYGKMDLMKTWSDWIQYFGKEYSSVEEEYKRFGIFLENLQKIALWNTDSSNGASLRPNQFTDLTNEEFVQYVHGKNGRCISEVNRPRFIIGGGHKLPTSRNKIPDSVDWEAAGKVTPVKNQGNCGSCWSFSTTGSIECNYAIANNELNSLSEQQLIDCSQAEGNEGCNGGEMDDAFKYVIETGGLCTEEAYPYIAATGKCKDSSCGPFYDPIVNYTNVRKQDEQALEEATALGCVSVAIEANQFAFQYYSSGVLTGECGTNLDHGVLVVGYGTEDGQDYWKV</sequence>
<dbReference type="Pfam" id="PF00112">
    <property type="entry name" value="Peptidase_C1"/>
    <property type="match status" value="1"/>
</dbReference>
<dbReference type="InterPro" id="IPR038765">
    <property type="entry name" value="Papain-like_cys_pep_sf"/>
</dbReference>
<dbReference type="PROSITE" id="PS00639">
    <property type="entry name" value="THIOL_PROTEASE_HIS"/>
    <property type="match status" value="1"/>
</dbReference>
<dbReference type="Pfam" id="PF08246">
    <property type="entry name" value="Inhibitor_I29"/>
    <property type="match status" value="1"/>
</dbReference>
<dbReference type="InterPro" id="IPR039417">
    <property type="entry name" value="Peptidase_C1A_papain-like"/>
</dbReference>
<feature type="signal peptide" evidence="4">
    <location>
        <begin position="1"/>
        <end position="17"/>
    </location>
</feature>
<proteinExistence type="inferred from homology"/>
<dbReference type="Gene3D" id="3.90.70.10">
    <property type="entry name" value="Cysteine proteinases"/>
    <property type="match status" value="1"/>
</dbReference>
<dbReference type="Proteomes" id="UP000023152">
    <property type="component" value="Unassembled WGS sequence"/>
</dbReference>
<dbReference type="GO" id="GO:0008234">
    <property type="term" value="F:cysteine-type peptidase activity"/>
    <property type="evidence" value="ECO:0007669"/>
    <property type="project" value="InterPro"/>
</dbReference>
<gene>
    <name evidence="7" type="ORF">RFI_39990</name>
</gene>